<evidence type="ECO:0000313" key="2">
    <source>
        <dbReference type="Proteomes" id="UP000265618"/>
    </source>
</evidence>
<proteinExistence type="predicted"/>
<keyword evidence="2" id="KW-1185">Reference proteome</keyword>
<gene>
    <name evidence="1" type="ORF">KIPB_005192</name>
</gene>
<organism evidence="1 2">
    <name type="scientific">Kipferlia bialata</name>
    <dbReference type="NCBI Taxonomy" id="797122"/>
    <lineage>
        <taxon>Eukaryota</taxon>
        <taxon>Metamonada</taxon>
        <taxon>Carpediemonas-like organisms</taxon>
        <taxon>Kipferlia</taxon>
    </lineage>
</organism>
<name>A0A391NW57_9EUKA</name>
<comment type="caution">
    <text evidence="1">The sequence shown here is derived from an EMBL/GenBank/DDBJ whole genome shotgun (WGS) entry which is preliminary data.</text>
</comment>
<dbReference type="EMBL" id="BDIP01001192">
    <property type="protein sequence ID" value="GCA62689.1"/>
    <property type="molecule type" value="Genomic_DNA"/>
</dbReference>
<evidence type="ECO:0000313" key="1">
    <source>
        <dbReference type="EMBL" id="GCA62689.1"/>
    </source>
</evidence>
<dbReference type="Proteomes" id="UP000265618">
    <property type="component" value="Unassembled WGS sequence"/>
</dbReference>
<accession>A0A391NW57</accession>
<protein>
    <submittedName>
        <fullName evidence="1">Uncharacterized protein</fullName>
    </submittedName>
</protein>
<sequence>MQAPVQVTGIHYPKVHLGSNVEDRSVYSADHRSINSSGDVTFEIDLAGQGSSKYSKIADLSNGMVVLKFEAVLQRANVDPTPVRFSHHAFIRSLVKSNLKINGQTIYNNNQYQGLVSTSIIKHDFAEDFMDRFDGYVMNKTGADASEIGGQTYWQEQINEKAKNLADPGEGKDPTTTTMYFVIGIPLVVLDTFYAKAKCPMQKLELKLTCGSMNDMVSKRYIHADGNAEWNRNTSYLKSFKLDQGSLIVPLIELAPLSIVQLEENGDKPFAIAINYQKMKINTMALTNTTNNKSLTVTNGRSLEVYIPESGESLKCFCQMPYERLSFSAGGVTFPKQIINNYPEINCIAHGIKQFCMKPRVQGSTNYRSIETLDSSVHKYKQASMYYPHSFDLSLSDINDELYECSPDKNTVTGALQLNFGSAPDPAKKSLADAEWDYANALVLQREDIICEFRKVGGVFTPVIVTNDV</sequence>
<dbReference type="AlphaFoldDB" id="A0A391NW57"/>
<reference evidence="1 2" key="1">
    <citation type="journal article" date="2018" name="PLoS ONE">
        <title>The draft genome of Kipferlia bialata reveals reductive genome evolution in fornicate parasites.</title>
        <authorList>
            <person name="Tanifuji G."/>
            <person name="Takabayashi S."/>
            <person name="Kume K."/>
            <person name="Takagi M."/>
            <person name="Nakayama T."/>
            <person name="Kamikawa R."/>
            <person name="Inagaki Y."/>
            <person name="Hashimoto T."/>
        </authorList>
    </citation>
    <scope>NUCLEOTIDE SEQUENCE [LARGE SCALE GENOMIC DNA]</scope>
    <source>
        <strain evidence="1">NY0173</strain>
    </source>
</reference>